<evidence type="ECO:0000256" key="4">
    <source>
        <dbReference type="ARBA" id="ARBA00006171"/>
    </source>
</evidence>
<reference evidence="11" key="2">
    <citation type="submission" date="2020-09" db="EMBL/GenBank/DDBJ databases">
        <authorList>
            <person name="Sun Q."/>
            <person name="Zhou Y."/>
        </authorList>
    </citation>
    <scope>NUCLEOTIDE SEQUENCE</scope>
    <source>
        <strain evidence="11">CGMCC 1.3617</strain>
    </source>
</reference>
<gene>
    <name evidence="11" type="primary">gph</name>
    <name evidence="11" type="ORF">GCM10011320_13990</name>
</gene>
<evidence type="ECO:0000256" key="6">
    <source>
        <dbReference type="ARBA" id="ARBA00022723"/>
    </source>
</evidence>
<comment type="function">
    <text evidence="10">Specifically catalyzes the dephosphorylation of 2-phosphoglycolate. Is involved in the dissimilation of the intracellular 2-phosphoglycolate formed during the DNA repair of 3'-phosphoglycolate ends, a major class of DNA lesions induced by oxidative stress.</text>
</comment>
<reference evidence="11" key="1">
    <citation type="journal article" date="2014" name="Int. J. Syst. Evol. Microbiol.">
        <title>Complete genome sequence of Corynebacterium casei LMG S-19264T (=DSM 44701T), isolated from a smear-ripened cheese.</title>
        <authorList>
            <consortium name="US DOE Joint Genome Institute (JGI-PGF)"/>
            <person name="Walter F."/>
            <person name="Albersmeier A."/>
            <person name="Kalinowski J."/>
            <person name="Ruckert C."/>
        </authorList>
    </citation>
    <scope>NUCLEOTIDE SEQUENCE</scope>
    <source>
        <strain evidence="11">CGMCC 1.3617</strain>
    </source>
</reference>
<dbReference type="Pfam" id="PF00702">
    <property type="entry name" value="Hydrolase"/>
    <property type="match status" value="1"/>
</dbReference>
<dbReference type="SFLD" id="SFLDG01129">
    <property type="entry name" value="C1.5:_HAD__Beta-PGM__Phosphata"/>
    <property type="match status" value="1"/>
</dbReference>
<dbReference type="InterPro" id="IPR036412">
    <property type="entry name" value="HAD-like_sf"/>
</dbReference>
<keyword evidence="8 10" id="KW-0460">Magnesium</keyword>
<evidence type="ECO:0000256" key="9">
    <source>
        <dbReference type="ARBA" id="ARBA00023277"/>
    </source>
</evidence>
<dbReference type="PANTHER" id="PTHR43434:SF1">
    <property type="entry name" value="PHOSPHOGLYCOLATE PHOSPHATASE"/>
    <property type="match status" value="1"/>
</dbReference>
<dbReference type="InterPro" id="IPR023214">
    <property type="entry name" value="HAD_sf"/>
</dbReference>
<dbReference type="GO" id="GO:0005975">
    <property type="term" value="P:carbohydrate metabolic process"/>
    <property type="evidence" value="ECO:0007669"/>
    <property type="project" value="InterPro"/>
</dbReference>
<evidence type="ECO:0000256" key="5">
    <source>
        <dbReference type="ARBA" id="ARBA00013078"/>
    </source>
</evidence>
<dbReference type="AlphaFoldDB" id="A0A917KF27"/>
<evidence type="ECO:0000256" key="8">
    <source>
        <dbReference type="ARBA" id="ARBA00022842"/>
    </source>
</evidence>
<dbReference type="Gene3D" id="1.10.150.240">
    <property type="entry name" value="Putative phosphatase, domain 2"/>
    <property type="match status" value="1"/>
</dbReference>
<protein>
    <recommendedName>
        <fullName evidence="5 10">Phosphoglycolate phosphatase</fullName>
        <shortName evidence="10">PGP</shortName>
        <shortName evidence="10">PGPase</shortName>
        <ecNumber evidence="5 10">3.1.3.18</ecNumber>
    </recommendedName>
</protein>
<organism evidence="11 12">
    <name type="scientific">Neoroseomonas lacus</name>
    <dbReference type="NCBI Taxonomy" id="287609"/>
    <lineage>
        <taxon>Bacteria</taxon>
        <taxon>Pseudomonadati</taxon>
        <taxon>Pseudomonadota</taxon>
        <taxon>Alphaproteobacteria</taxon>
        <taxon>Acetobacterales</taxon>
        <taxon>Acetobacteraceae</taxon>
        <taxon>Neoroseomonas</taxon>
    </lineage>
</organism>
<keyword evidence="12" id="KW-1185">Reference proteome</keyword>
<evidence type="ECO:0000313" key="12">
    <source>
        <dbReference type="Proteomes" id="UP000661507"/>
    </source>
</evidence>
<dbReference type="EMBL" id="BMKW01000003">
    <property type="protein sequence ID" value="GGJ08181.1"/>
    <property type="molecule type" value="Genomic_DNA"/>
</dbReference>
<dbReference type="GO" id="GO:0006281">
    <property type="term" value="P:DNA repair"/>
    <property type="evidence" value="ECO:0007669"/>
    <property type="project" value="TreeGrafter"/>
</dbReference>
<dbReference type="NCBIfam" id="TIGR01549">
    <property type="entry name" value="HAD-SF-IA-v1"/>
    <property type="match status" value="1"/>
</dbReference>
<comment type="catalytic activity">
    <reaction evidence="1 10">
        <text>2-phosphoglycolate + H2O = glycolate + phosphate</text>
        <dbReference type="Rhea" id="RHEA:14369"/>
        <dbReference type="ChEBI" id="CHEBI:15377"/>
        <dbReference type="ChEBI" id="CHEBI:29805"/>
        <dbReference type="ChEBI" id="CHEBI:43474"/>
        <dbReference type="ChEBI" id="CHEBI:58033"/>
        <dbReference type="EC" id="3.1.3.18"/>
    </reaction>
</comment>
<accession>A0A917KF27</accession>
<dbReference type="InterPro" id="IPR006439">
    <property type="entry name" value="HAD-SF_hydro_IA"/>
</dbReference>
<evidence type="ECO:0000256" key="10">
    <source>
        <dbReference type="HAMAP-Rule" id="MF_00495"/>
    </source>
</evidence>
<evidence type="ECO:0000313" key="11">
    <source>
        <dbReference type="EMBL" id="GGJ08181.1"/>
    </source>
</evidence>
<comment type="caution">
    <text evidence="11">The sequence shown here is derived from an EMBL/GenBank/DDBJ whole genome shotgun (WGS) entry which is preliminary data.</text>
</comment>
<dbReference type="PANTHER" id="PTHR43434">
    <property type="entry name" value="PHOSPHOGLYCOLATE PHOSPHATASE"/>
    <property type="match status" value="1"/>
</dbReference>
<keyword evidence="9 10" id="KW-0119">Carbohydrate metabolism</keyword>
<keyword evidence="6 10" id="KW-0479">Metal-binding</keyword>
<dbReference type="HAMAP" id="MF_00495">
    <property type="entry name" value="GPH_hydrolase_bact"/>
    <property type="match status" value="1"/>
</dbReference>
<dbReference type="EC" id="3.1.3.18" evidence="5 10"/>
<comment type="similarity">
    <text evidence="4 10">Belongs to the HAD-like hydrolase superfamily. CbbY/CbbZ/Gph/YieH family.</text>
</comment>
<feature type="binding site" evidence="10">
    <location>
        <position position="165"/>
    </location>
    <ligand>
        <name>Mg(2+)</name>
        <dbReference type="ChEBI" id="CHEBI:18420"/>
    </ligand>
</feature>
<dbReference type="SUPFAM" id="SSF56784">
    <property type="entry name" value="HAD-like"/>
    <property type="match status" value="1"/>
</dbReference>
<evidence type="ECO:0000256" key="7">
    <source>
        <dbReference type="ARBA" id="ARBA00022801"/>
    </source>
</evidence>
<evidence type="ECO:0000256" key="1">
    <source>
        <dbReference type="ARBA" id="ARBA00000830"/>
    </source>
</evidence>
<comment type="cofactor">
    <cofactor evidence="2 10">
        <name>Mg(2+)</name>
        <dbReference type="ChEBI" id="CHEBI:18420"/>
    </cofactor>
</comment>
<dbReference type="InterPro" id="IPR023198">
    <property type="entry name" value="PGP-like_dom2"/>
</dbReference>
<dbReference type="GO" id="GO:0046872">
    <property type="term" value="F:metal ion binding"/>
    <property type="evidence" value="ECO:0007669"/>
    <property type="project" value="UniProtKB-KW"/>
</dbReference>
<keyword evidence="7 10" id="KW-0378">Hydrolase</keyword>
<evidence type="ECO:0000256" key="3">
    <source>
        <dbReference type="ARBA" id="ARBA00004818"/>
    </source>
</evidence>
<feature type="binding site" evidence="10">
    <location>
        <position position="7"/>
    </location>
    <ligand>
        <name>Mg(2+)</name>
        <dbReference type="ChEBI" id="CHEBI:18420"/>
    </ligand>
</feature>
<evidence type="ECO:0000256" key="2">
    <source>
        <dbReference type="ARBA" id="ARBA00001946"/>
    </source>
</evidence>
<dbReference type="InterPro" id="IPR050155">
    <property type="entry name" value="HAD-like_hydrolase_sf"/>
</dbReference>
<dbReference type="Proteomes" id="UP000661507">
    <property type="component" value="Unassembled WGS sequence"/>
</dbReference>
<comment type="pathway">
    <text evidence="3 10">Organic acid metabolism; glycolate biosynthesis; glycolate from 2-phosphoglycolate: step 1/1.</text>
</comment>
<name>A0A917KF27_9PROT</name>
<dbReference type="Gene3D" id="3.40.50.1000">
    <property type="entry name" value="HAD superfamily/HAD-like"/>
    <property type="match status" value="1"/>
</dbReference>
<proteinExistence type="inferred from homology"/>
<dbReference type="GO" id="GO:0046295">
    <property type="term" value="P:glycolate biosynthetic process"/>
    <property type="evidence" value="ECO:0007669"/>
    <property type="project" value="UniProtKB-UniRule"/>
</dbReference>
<feature type="binding site" evidence="10">
    <location>
        <position position="9"/>
    </location>
    <ligand>
        <name>Mg(2+)</name>
        <dbReference type="ChEBI" id="CHEBI:18420"/>
    </ligand>
</feature>
<dbReference type="GO" id="GO:0005829">
    <property type="term" value="C:cytosol"/>
    <property type="evidence" value="ECO:0007669"/>
    <property type="project" value="TreeGrafter"/>
</dbReference>
<dbReference type="PRINTS" id="PR00413">
    <property type="entry name" value="HADHALOGNASE"/>
</dbReference>
<dbReference type="GO" id="GO:0008967">
    <property type="term" value="F:phosphoglycolate phosphatase activity"/>
    <property type="evidence" value="ECO:0007669"/>
    <property type="project" value="UniProtKB-UniRule"/>
</dbReference>
<feature type="active site" description="Nucleophile" evidence="10">
    <location>
        <position position="7"/>
    </location>
</feature>
<dbReference type="InterPro" id="IPR037512">
    <property type="entry name" value="PGPase_prok"/>
</dbReference>
<sequence>MKIAVFDLDGTLVDSAADIHAALDRLMAGLGLAGFTRPEVIGMIGDGVRALVTKALTARDQPFDEAALDAFTADYTAEASAQTRPFEGIPAALDALRAAGWRMAVCTNKPEAAARKLLDDLGLAGHFAALGGGDSFPVRKPDPQHLLATLAAAGAAAGQAVMIGDHRNDVRAAAGAGVPCIFAGWGYGPLAMAEGCPVAATPLDLPGLVAAL</sequence>
<dbReference type="SFLD" id="SFLDS00003">
    <property type="entry name" value="Haloacid_Dehalogenase"/>
    <property type="match status" value="1"/>
</dbReference>